<dbReference type="CDD" id="cd00383">
    <property type="entry name" value="trans_reg_C"/>
    <property type="match status" value="1"/>
</dbReference>
<keyword evidence="3 8" id="KW-0597">Phosphoprotein</keyword>
<dbReference type="GO" id="GO:0000976">
    <property type="term" value="F:transcription cis-regulatory region binding"/>
    <property type="evidence" value="ECO:0007669"/>
    <property type="project" value="TreeGrafter"/>
</dbReference>
<dbReference type="PROSITE" id="PS51755">
    <property type="entry name" value="OMPR_PHOB"/>
    <property type="match status" value="1"/>
</dbReference>
<dbReference type="InterPro" id="IPR036388">
    <property type="entry name" value="WH-like_DNA-bd_sf"/>
</dbReference>
<evidence type="ECO:0000256" key="2">
    <source>
        <dbReference type="ARBA" id="ARBA00022490"/>
    </source>
</evidence>
<evidence type="ECO:0000256" key="3">
    <source>
        <dbReference type="ARBA" id="ARBA00022553"/>
    </source>
</evidence>
<dbReference type="GO" id="GO:0032993">
    <property type="term" value="C:protein-DNA complex"/>
    <property type="evidence" value="ECO:0007669"/>
    <property type="project" value="TreeGrafter"/>
</dbReference>
<gene>
    <name evidence="12" type="ORF">C4F51_11000</name>
</gene>
<dbReference type="GO" id="GO:0000156">
    <property type="term" value="F:phosphorelay response regulator activity"/>
    <property type="evidence" value="ECO:0007669"/>
    <property type="project" value="TreeGrafter"/>
</dbReference>
<dbReference type="Gene3D" id="1.10.10.10">
    <property type="entry name" value="Winged helix-like DNA-binding domain superfamily/Winged helix DNA-binding domain"/>
    <property type="match status" value="1"/>
</dbReference>
<dbReference type="Proteomes" id="UP000652567">
    <property type="component" value="Unassembled WGS sequence"/>
</dbReference>
<dbReference type="InterPro" id="IPR001789">
    <property type="entry name" value="Sig_transdc_resp-reg_receiver"/>
</dbReference>
<dbReference type="GO" id="GO:0006355">
    <property type="term" value="P:regulation of DNA-templated transcription"/>
    <property type="evidence" value="ECO:0007669"/>
    <property type="project" value="InterPro"/>
</dbReference>
<dbReference type="Pfam" id="PF00072">
    <property type="entry name" value="Response_reg"/>
    <property type="match status" value="1"/>
</dbReference>
<feature type="DNA-binding region" description="OmpR/PhoB-type" evidence="9">
    <location>
        <begin position="133"/>
        <end position="232"/>
    </location>
</feature>
<dbReference type="EMBL" id="PRDL01000001">
    <property type="protein sequence ID" value="MBE8717710.1"/>
    <property type="molecule type" value="Genomic_DNA"/>
</dbReference>
<keyword evidence="6 9" id="KW-0238">DNA-binding</keyword>
<feature type="domain" description="OmpR/PhoB-type" evidence="11">
    <location>
        <begin position="133"/>
        <end position="232"/>
    </location>
</feature>
<dbReference type="RefSeq" id="WP_193909715.1">
    <property type="nucleotide sequence ID" value="NZ_PRDL01000001.1"/>
</dbReference>
<keyword evidence="13" id="KW-1185">Reference proteome</keyword>
<dbReference type="InterPro" id="IPR011006">
    <property type="entry name" value="CheY-like_superfamily"/>
</dbReference>
<evidence type="ECO:0000259" key="11">
    <source>
        <dbReference type="PROSITE" id="PS51755"/>
    </source>
</evidence>
<dbReference type="FunFam" id="3.40.50.2300:FF:000001">
    <property type="entry name" value="DNA-binding response regulator PhoB"/>
    <property type="match status" value="1"/>
</dbReference>
<evidence type="ECO:0000313" key="13">
    <source>
        <dbReference type="Proteomes" id="UP000652567"/>
    </source>
</evidence>
<evidence type="ECO:0000256" key="7">
    <source>
        <dbReference type="ARBA" id="ARBA00023163"/>
    </source>
</evidence>
<evidence type="ECO:0000256" key="4">
    <source>
        <dbReference type="ARBA" id="ARBA00023012"/>
    </source>
</evidence>
<dbReference type="PROSITE" id="PS50110">
    <property type="entry name" value="RESPONSE_REGULATORY"/>
    <property type="match status" value="1"/>
</dbReference>
<evidence type="ECO:0000256" key="9">
    <source>
        <dbReference type="PROSITE-ProRule" id="PRU01091"/>
    </source>
</evidence>
<dbReference type="SMART" id="SM00862">
    <property type="entry name" value="Trans_reg_C"/>
    <property type="match status" value="1"/>
</dbReference>
<dbReference type="SUPFAM" id="SSF52172">
    <property type="entry name" value="CheY-like"/>
    <property type="match status" value="1"/>
</dbReference>
<comment type="subcellular location">
    <subcellularLocation>
        <location evidence="1">Cytoplasm</location>
    </subcellularLocation>
</comment>
<dbReference type="FunFam" id="1.10.10.10:FF:000099">
    <property type="entry name" value="Two-component system response regulator TorR"/>
    <property type="match status" value="1"/>
</dbReference>
<dbReference type="InterPro" id="IPR039420">
    <property type="entry name" value="WalR-like"/>
</dbReference>
<dbReference type="PANTHER" id="PTHR48111">
    <property type="entry name" value="REGULATOR OF RPOS"/>
    <property type="match status" value="1"/>
</dbReference>
<dbReference type="GO" id="GO:0005829">
    <property type="term" value="C:cytosol"/>
    <property type="evidence" value="ECO:0007669"/>
    <property type="project" value="TreeGrafter"/>
</dbReference>
<dbReference type="SMART" id="SM00448">
    <property type="entry name" value="REC"/>
    <property type="match status" value="1"/>
</dbReference>
<evidence type="ECO:0000256" key="8">
    <source>
        <dbReference type="PROSITE-ProRule" id="PRU00169"/>
    </source>
</evidence>
<proteinExistence type="predicted"/>
<reference evidence="12" key="1">
    <citation type="submission" date="2018-07" db="EMBL/GenBank/DDBJ databases">
        <title>Genome assembly of strain Ka43.</title>
        <authorList>
            <person name="Kukolya J."/>
            <person name="Nagy I."/>
            <person name="Horvath B."/>
            <person name="Toth A."/>
        </authorList>
    </citation>
    <scope>NUCLEOTIDE SEQUENCE</scope>
    <source>
        <strain evidence="12">KB43</strain>
    </source>
</reference>
<dbReference type="InterPro" id="IPR001867">
    <property type="entry name" value="OmpR/PhoB-type_DNA-bd"/>
</dbReference>
<dbReference type="Gene3D" id="3.40.50.2300">
    <property type="match status" value="1"/>
</dbReference>
<dbReference type="Pfam" id="PF00486">
    <property type="entry name" value="Trans_reg_C"/>
    <property type="match status" value="1"/>
</dbReference>
<feature type="modified residue" description="4-aspartylphosphate" evidence="8">
    <location>
        <position position="55"/>
    </location>
</feature>
<evidence type="ECO:0000256" key="5">
    <source>
        <dbReference type="ARBA" id="ARBA00023015"/>
    </source>
</evidence>
<keyword evidence="4" id="KW-0902">Two-component regulatory system</keyword>
<evidence type="ECO:0000256" key="1">
    <source>
        <dbReference type="ARBA" id="ARBA00004496"/>
    </source>
</evidence>
<comment type="caution">
    <text evidence="12">The sequence shown here is derived from an EMBL/GenBank/DDBJ whole genome shotgun (WGS) entry which is preliminary data.</text>
</comment>
<dbReference type="PANTHER" id="PTHR48111:SF47">
    <property type="entry name" value="TRANSCRIPTIONAL REGULATORY PROTEIN RSTA"/>
    <property type="match status" value="1"/>
</dbReference>
<feature type="domain" description="Response regulatory" evidence="10">
    <location>
        <begin position="6"/>
        <end position="119"/>
    </location>
</feature>
<protein>
    <submittedName>
        <fullName evidence="12">DNA-binding response regulator</fullName>
    </submittedName>
</protein>
<organism evidence="12 13">
    <name type="scientific">Cellvibrio polysaccharolyticus</name>
    <dbReference type="NCBI Taxonomy" id="2082724"/>
    <lineage>
        <taxon>Bacteria</taxon>
        <taxon>Pseudomonadati</taxon>
        <taxon>Pseudomonadota</taxon>
        <taxon>Gammaproteobacteria</taxon>
        <taxon>Cellvibrionales</taxon>
        <taxon>Cellvibrionaceae</taxon>
        <taxon>Cellvibrio</taxon>
    </lineage>
</organism>
<name>A0A928V5S4_9GAMM</name>
<sequence length="236" mass="26781">MEPYGTVLLVEDDLALAAWIADYLQSKGFNVVHFARGDEALQQWQTAGADVILLDLMLPGVNGLEICRHIRQQSDIPVLMLTAQGEELDEVLALESGANDYLVKPVRPRALLARLNSILRQHQKYQQQSPLQAERLQFGKLLLDYSSRRVNLADEEINLSATEFKLLWFLARQAGVVLGRQDVFREMTGRDYDGLDRRVDMLISVLRRKLGDNSSQPQRIKTVWGEGYLFVADAWA</sequence>
<accession>A0A928V5S4</accession>
<keyword evidence="2" id="KW-0963">Cytoplasm</keyword>
<keyword evidence="7" id="KW-0804">Transcription</keyword>
<evidence type="ECO:0000259" key="10">
    <source>
        <dbReference type="PROSITE" id="PS50110"/>
    </source>
</evidence>
<dbReference type="AlphaFoldDB" id="A0A928V5S4"/>
<evidence type="ECO:0000313" key="12">
    <source>
        <dbReference type="EMBL" id="MBE8717710.1"/>
    </source>
</evidence>
<keyword evidence="5" id="KW-0805">Transcription regulation</keyword>
<evidence type="ECO:0000256" key="6">
    <source>
        <dbReference type="ARBA" id="ARBA00023125"/>
    </source>
</evidence>